<reference evidence="1 2" key="3">
    <citation type="submission" date="2019-11" db="EMBL/GenBank/DDBJ databases">
        <title>A de novo genome assembly of a pear dwarfing rootstock.</title>
        <authorList>
            <person name="Wang F."/>
            <person name="Wang J."/>
            <person name="Li S."/>
            <person name="Zhang Y."/>
            <person name="Fang M."/>
            <person name="Ma L."/>
            <person name="Zhao Y."/>
            <person name="Jiang S."/>
        </authorList>
    </citation>
    <scope>NUCLEOTIDE SEQUENCE [LARGE SCALE GENOMIC DNA]</scope>
    <source>
        <strain evidence="1">S2</strain>
        <tissue evidence="1">Leaf</tissue>
    </source>
</reference>
<name>A0A5N5FB44_9ROSA</name>
<accession>A0A5N5FB44</accession>
<dbReference type="EMBL" id="SMOL01000753">
    <property type="protein sequence ID" value="KAB2600295.1"/>
    <property type="molecule type" value="Genomic_DNA"/>
</dbReference>
<gene>
    <name evidence="1" type="ORF">D8674_010566</name>
</gene>
<protein>
    <submittedName>
        <fullName evidence="1">Histone deacetylase 5-like</fullName>
    </submittedName>
</protein>
<proteinExistence type="predicted"/>
<dbReference type="AlphaFoldDB" id="A0A5N5FB44"/>
<reference evidence="2" key="2">
    <citation type="submission" date="2019-10" db="EMBL/GenBank/DDBJ databases">
        <title>A de novo genome assembly of a pear dwarfing rootstock.</title>
        <authorList>
            <person name="Wang F."/>
            <person name="Wang J."/>
            <person name="Li S."/>
            <person name="Zhang Y."/>
            <person name="Fang M."/>
            <person name="Ma L."/>
            <person name="Zhao Y."/>
            <person name="Jiang S."/>
        </authorList>
    </citation>
    <scope>NUCLEOTIDE SEQUENCE [LARGE SCALE GENOMIC DNA]</scope>
</reference>
<comment type="caution">
    <text evidence="1">The sequence shown here is derived from an EMBL/GenBank/DDBJ whole genome shotgun (WGS) entry which is preliminary data.</text>
</comment>
<reference evidence="1 2" key="1">
    <citation type="submission" date="2019-09" db="EMBL/GenBank/DDBJ databases">
        <authorList>
            <person name="Ou C."/>
        </authorList>
    </citation>
    <scope>NUCLEOTIDE SEQUENCE [LARGE SCALE GENOMIC DNA]</scope>
    <source>
        <strain evidence="1">S2</strain>
        <tissue evidence="1">Leaf</tissue>
    </source>
</reference>
<keyword evidence="2" id="KW-1185">Reference proteome</keyword>
<evidence type="ECO:0000313" key="2">
    <source>
        <dbReference type="Proteomes" id="UP000327157"/>
    </source>
</evidence>
<sequence length="85" mass="9484">MDILTGNHLNTVDECLNDMAVEGLVSNESVSHFSALPEKTRYFFEIFKKALQVEKDREQASNTQIIIAPILDQTKGKKDSMAVIG</sequence>
<organism evidence="1 2">
    <name type="scientific">Pyrus ussuriensis x Pyrus communis</name>
    <dbReference type="NCBI Taxonomy" id="2448454"/>
    <lineage>
        <taxon>Eukaryota</taxon>
        <taxon>Viridiplantae</taxon>
        <taxon>Streptophyta</taxon>
        <taxon>Embryophyta</taxon>
        <taxon>Tracheophyta</taxon>
        <taxon>Spermatophyta</taxon>
        <taxon>Magnoliopsida</taxon>
        <taxon>eudicotyledons</taxon>
        <taxon>Gunneridae</taxon>
        <taxon>Pentapetalae</taxon>
        <taxon>rosids</taxon>
        <taxon>fabids</taxon>
        <taxon>Rosales</taxon>
        <taxon>Rosaceae</taxon>
        <taxon>Amygdaloideae</taxon>
        <taxon>Maleae</taxon>
        <taxon>Pyrus</taxon>
    </lineage>
</organism>
<evidence type="ECO:0000313" key="1">
    <source>
        <dbReference type="EMBL" id="KAB2600295.1"/>
    </source>
</evidence>
<dbReference type="Proteomes" id="UP000327157">
    <property type="component" value="Chromosome 13"/>
</dbReference>